<comment type="caution">
    <text evidence="1">The sequence shown here is derived from an EMBL/GenBank/DDBJ whole genome shotgun (WGS) entry which is preliminary data.</text>
</comment>
<protein>
    <submittedName>
        <fullName evidence="1">Uncharacterized protein</fullName>
    </submittedName>
</protein>
<organism evidence="1 2">
    <name type="scientific">Blattamonas nauphoetae</name>
    <dbReference type="NCBI Taxonomy" id="2049346"/>
    <lineage>
        <taxon>Eukaryota</taxon>
        <taxon>Metamonada</taxon>
        <taxon>Preaxostyla</taxon>
        <taxon>Oxymonadida</taxon>
        <taxon>Blattamonas</taxon>
    </lineage>
</organism>
<dbReference type="Proteomes" id="UP001281761">
    <property type="component" value="Unassembled WGS sequence"/>
</dbReference>
<evidence type="ECO:0000313" key="2">
    <source>
        <dbReference type="Proteomes" id="UP001281761"/>
    </source>
</evidence>
<gene>
    <name evidence="1" type="ORF">BLNAU_23395</name>
</gene>
<evidence type="ECO:0000313" key="1">
    <source>
        <dbReference type="EMBL" id="KAK2941692.1"/>
    </source>
</evidence>
<accession>A0ABQ9WQD2</accession>
<name>A0ABQ9WQD2_9EUKA</name>
<keyword evidence="2" id="KW-1185">Reference proteome</keyword>
<reference evidence="1 2" key="1">
    <citation type="journal article" date="2022" name="bioRxiv">
        <title>Genomics of Preaxostyla Flagellates Illuminates Evolutionary Transitions and the Path Towards Mitochondrial Loss.</title>
        <authorList>
            <person name="Novak L.V.F."/>
            <person name="Treitli S.C."/>
            <person name="Pyrih J."/>
            <person name="Halakuc P."/>
            <person name="Pipaliya S.V."/>
            <person name="Vacek V."/>
            <person name="Brzon O."/>
            <person name="Soukal P."/>
            <person name="Eme L."/>
            <person name="Dacks J.B."/>
            <person name="Karnkowska A."/>
            <person name="Elias M."/>
            <person name="Hampl V."/>
        </authorList>
    </citation>
    <scope>NUCLEOTIDE SEQUENCE [LARGE SCALE GENOMIC DNA]</scope>
    <source>
        <strain evidence="1">NAU3</strain>
        <tissue evidence="1">Gut</tissue>
    </source>
</reference>
<sequence length="105" mass="11438">MIPIHQQSPLSSAARLVRDGQTLSISSSSSSQHVICRDGANELFSPPSSFLNYVCTIQFVLPLTHSSLSPNHPSVLSDSHTLTHKWLASPHFLQGECGLFTTHTL</sequence>
<dbReference type="EMBL" id="JARBJD010000474">
    <property type="protein sequence ID" value="KAK2941692.1"/>
    <property type="molecule type" value="Genomic_DNA"/>
</dbReference>
<proteinExistence type="predicted"/>